<dbReference type="Gene3D" id="3.30.70.2390">
    <property type="match status" value="1"/>
</dbReference>
<feature type="domain" description="LytR/CpsA/Psr regulator C-terminal" evidence="2">
    <location>
        <begin position="78"/>
        <end position="162"/>
    </location>
</feature>
<feature type="region of interest" description="Disordered" evidence="1">
    <location>
        <begin position="44"/>
        <end position="79"/>
    </location>
</feature>
<evidence type="ECO:0000313" key="4">
    <source>
        <dbReference type="Proteomes" id="UP000264006"/>
    </source>
</evidence>
<dbReference type="RefSeq" id="WP_216826173.1">
    <property type="nucleotide sequence ID" value="NZ_CP031165.1"/>
</dbReference>
<dbReference type="KEGG" id="euz:DVS28_a4067"/>
<proteinExistence type="predicted"/>
<organism evidence="3 4">
    <name type="scientific">Euzebya pacifica</name>
    <dbReference type="NCBI Taxonomy" id="1608957"/>
    <lineage>
        <taxon>Bacteria</taxon>
        <taxon>Bacillati</taxon>
        <taxon>Actinomycetota</taxon>
        <taxon>Nitriliruptoria</taxon>
        <taxon>Euzebyales</taxon>
    </lineage>
</organism>
<accession>A0A346Y2N8</accession>
<protein>
    <recommendedName>
        <fullName evidence="2">LytR/CpsA/Psr regulator C-terminal domain-containing protein</fullName>
    </recommendedName>
</protein>
<evidence type="ECO:0000256" key="1">
    <source>
        <dbReference type="SAM" id="MobiDB-lite"/>
    </source>
</evidence>
<reference evidence="3 4" key="1">
    <citation type="submission" date="2018-09" db="EMBL/GenBank/DDBJ databases">
        <title>Complete genome sequence of Euzebya sp. DY32-46 isolated from seawater of Pacific Ocean.</title>
        <authorList>
            <person name="Xu L."/>
            <person name="Wu Y.-H."/>
            <person name="Xu X.-W."/>
        </authorList>
    </citation>
    <scope>NUCLEOTIDE SEQUENCE [LARGE SCALE GENOMIC DNA]</scope>
    <source>
        <strain evidence="3 4">DY32-46</strain>
    </source>
</reference>
<feature type="compositionally biased region" description="Low complexity" evidence="1">
    <location>
        <begin position="55"/>
        <end position="65"/>
    </location>
</feature>
<name>A0A346Y2N8_9ACTN</name>
<sequence length="176" mass="18077">MIRALLAAALAFGVYWLVFQPDPADEMTLESTAAPDVVATVPAEPSSAATVPEITSTPTPLPSLTDAEPLPGDGVSAQLLNGTDDQAAFDDVVQTLVDLGYDVTQSGRAANDYAETTIFATAGQEAEAAALVAADPRFTTIGDNPGNLTTELDIHIVVGADWTTTESAPEDGATEG</sequence>
<keyword evidence="4" id="KW-1185">Reference proteome</keyword>
<evidence type="ECO:0000313" key="3">
    <source>
        <dbReference type="EMBL" id="AXV08735.1"/>
    </source>
</evidence>
<gene>
    <name evidence="3" type="ORF">DVS28_a4067</name>
</gene>
<dbReference type="Proteomes" id="UP000264006">
    <property type="component" value="Chromosome"/>
</dbReference>
<evidence type="ECO:0000259" key="2">
    <source>
        <dbReference type="Pfam" id="PF13399"/>
    </source>
</evidence>
<dbReference type="AlphaFoldDB" id="A0A346Y2N8"/>
<dbReference type="InterPro" id="IPR027381">
    <property type="entry name" value="LytR/CpsA/Psr_C"/>
</dbReference>
<dbReference type="EMBL" id="CP031165">
    <property type="protein sequence ID" value="AXV08735.1"/>
    <property type="molecule type" value="Genomic_DNA"/>
</dbReference>
<dbReference type="Pfam" id="PF13399">
    <property type="entry name" value="LytR_C"/>
    <property type="match status" value="1"/>
</dbReference>